<dbReference type="Pfam" id="PF00535">
    <property type="entry name" value="Glycos_transf_2"/>
    <property type="match status" value="1"/>
</dbReference>
<keyword evidence="7" id="KW-0472">Membrane</keyword>
<dbReference type="InterPro" id="IPR050256">
    <property type="entry name" value="Glycosyltransferase_2"/>
</dbReference>
<proteinExistence type="predicted"/>
<evidence type="ECO:0000256" key="7">
    <source>
        <dbReference type="ARBA" id="ARBA00023136"/>
    </source>
</evidence>
<evidence type="ECO:0000256" key="5">
    <source>
        <dbReference type="ARBA" id="ARBA00022985"/>
    </source>
</evidence>
<dbReference type="PANTHER" id="PTHR48090:SF3">
    <property type="entry name" value="UNDECAPRENYL-PHOSPHATE 4-DEOXY-4-FORMAMIDO-L-ARABINOSE TRANSFERASE"/>
    <property type="match status" value="1"/>
</dbReference>
<evidence type="ECO:0000313" key="8">
    <source>
        <dbReference type="EMBL" id="CAD7237204.1"/>
    </source>
</evidence>
<keyword evidence="4" id="KW-0812">Transmembrane</keyword>
<gene>
    <name evidence="8" type="ORF">CTOB1V02_LOCUS15019</name>
</gene>
<keyword evidence="3" id="KW-0808">Transferase</keyword>
<keyword evidence="6" id="KW-1133">Transmembrane helix</keyword>
<protein>
    <submittedName>
        <fullName evidence="8">Uncharacterized protein</fullName>
    </submittedName>
</protein>
<dbReference type="GO" id="GO:0005886">
    <property type="term" value="C:plasma membrane"/>
    <property type="evidence" value="ECO:0007669"/>
    <property type="project" value="TreeGrafter"/>
</dbReference>
<organism evidence="8">
    <name type="scientific">Cyprideis torosa</name>
    <dbReference type="NCBI Taxonomy" id="163714"/>
    <lineage>
        <taxon>Eukaryota</taxon>
        <taxon>Metazoa</taxon>
        <taxon>Ecdysozoa</taxon>
        <taxon>Arthropoda</taxon>
        <taxon>Crustacea</taxon>
        <taxon>Oligostraca</taxon>
        <taxon>Ostracoda</taxon>
        <taxon>Podocopa</taxon>
        <taxon>Podocopida</taxon>
        <taxon>Cytherocopina</taxon>
        <taxon>Cytheroidea</taxon>
        <taxon>Cytherideidae</taxon>
        <taxon>Cyprideis</taxon>
    </lineage>
</organism>
<dbReference type="OrthoDB" id="2603at2759"/>
<keyword evidence="2" id="KW-0328">Glycosyltransferase</keyword>
<evidence type="ECO:0000256" key="4">
    <source>
        <dbReference type="ARBA" id="ARBA00022692"/>
    </source>
</evidence>
<accession>A0A7R8WS88</accession>
<evidence type="ECO:0000256" key="6">
    <source>
        <dbReference type="ARBA" id="ARBA00022989"/>
    </source>
</evidence>
<dbReference type="Gene3D" id="3.90.550.10">
    <property type="entry name" value="Spore Coat Polysaccharide Biosynthesis Protein SpsA, Chain A"/>
    <property type="match status" value="1"/>
</dbReference>
<dbReference type="PANTHER" id="PTHR48090">
    <property type="entry name" value="UNDECAPRENYL-PHOSPHATE 4-DEOXY-4-FORMAMIDO-L-ARABINOSE TRANSFERASE-RELATED"/>
    <property type="match status" value="1"/>
</dbReference>
<dbReference type="EMBL" id="OB685711">
    <property type="protein sequence ID" value="CAD7237204.1"/>
    <property type="molecule type" value="Genomic_DNA"/>
</dbReference>
<evidence type="ECO:0000256" key="2">
    <source>
        <dbReference type="ARBA" id="ARBA00022676"/>
    </source>
</evidence>
<name>A0A7R8WS88_9CRUS</name>
<dbReference type="InterPro" id="IPR001173">
    <property type="entry name" value="Glyco_trans_2-like"/>
</dbReference>
<dbReference type="AlphaFoldDB" id="A0A7R8WS88"/>
<dbReference type="SUPFAM" id="SSF53448">
    <property type="entry name" value="Nucleotide-diphospho-sugar transferases"/>
    <property type="match status" value="1"/>
</dbReference>
<dbReference type="InterPro" id="IPR029044">
    <property type="entry name" value="Nucleotide-diphossugar_trans"/>
</dbReference>
<keyword evidence="1" id="KW-1003">Cell membrane</keyword>
<keyword evidence="5" id="KW-0448">Lipopolysaccharide biosynthesis</keyword>
<dbReference type="GO" id="GO:0099621">
    <property type="term" value="F:undecaprenyl-phosphate 4-deoxy-4-formamido-L-arabinose transferase activity"/>
    <property type="evidence" value="ECO:0007669"/>
    <property type="project" value="TreeGrafter"/>
</dbReference>
<sequence length="187" mass="21046">MSAGFDYARGNVMVTMDGDLQNDPRDIPSLLNTLKKGSDVVAGWRYDRKDPFISRRLPSIIANKLISTITGVHLHDYGCTLKAFKSEVANEIKLYGEMHRFIPAIASGIGISIAEEKVNHRPRLKGTLLFIMLLVQRQFYNSPIGLQFVMIGLFSELQVRTYHESQGKPTYYVKSISSKKNPATSEH</sequence>
<evidence type="ECO:0000256" key="1">
    <source>
        <dbReference type="ARBA" id="ARBA00022475"/>
    </source>
</evidence>
<evidence type="ECO:0000256" key="3">
    <source>
        <dbReference type="ARBA" id="ARBA00022679"/>
    </source>
</evidence>
<reference evidence="8" key="1">
    <citation type="submission" date="2020-11" db="EMBL/GenBank/DDBJ databases">
        <authorList>
            <person name="Tran Van P."/>
        </authorList>
    </citation>
    <scope>NUCLEOTIDE SEQUENCE</scope>
</reference>